<dbReference type="InterPro" id="IPR006748">
    <property type="entry name" value="NH2Glyco/OHUrea_AB-resist_kin"/>
</dbReference>
<dbReference type="GO" id="GO:0019748">
    <property type="term" value="P:secondary metabolic process"/>
    <property type="evidence" value="ECO:0007669"/>
    <property type="project" value="InterPro"/>
</dbReference>
<evidence type="ECO:0000313" key="1">
    <source>
        <dbReference type="EMBL" id="XBM46703.1"/>
    </source>
</evidence>
<sequence>MSVPPIGSGTARDPAATLAPWRERWSLTPDGEAFATPSSILQPVSSGGRPAFLKLATVDEEAAGARVLAWWAGRGAAAVYEADGDAVVMERATGHRSLEALAASGPDGDDEATRILCRTGLALHRVDDAPRPDGIVDLHRWFRELFAHAREHPGAHGGLFAAAASTAGDLLDHQEGDAVLHGDLHHGNVLDFGERGWRAIDPKHIHGDPAFDFANILCNPSASVALGPGRLERTAAVIAAETGVDERRMLRWVLAWCGLSAAWSERSGDDGATAVRVGMRARALLGA</sequence>
<proteinExistence type="predicted"/>
<gene>
    <name evidence="1" type="ORF">AAME72_11435</name>
</gene>
<dbReference type="AlphaFoldDB" id="A0AAU7G9N3"/>
<dbReference type="Pfam" id="PF04655">
    <property type="entry name" value="APH_6_hur"/>
    <property type="match status" value="1"/>
</dbReference>
<dbReference type="EMBL" id="CP157390">
    <property type="protein sequence ID" value="XBM46703.1"/>
    <property type="molecule type" value="Genomic_DNA"/>
</dbReference>
<reference evidence="1" key="1">
    <citation type="submission" date="2024-05" db="EMBL/GenBank/DDBJ databases">
        <title>The Natural Products Discovery Center: Release of the First 8490 Sequenced Strains for Exploring Actinobacteria Biosynthetic Diversity.</title>
        <authorList>
            <person name="Kalkreuter E."/>
            <person name="Kautsar S.A."/>
            <person name="Yang D."/>
            <person name="Bader C.D."/>
            <person name="Teijaro C.N."/>
            <person name="Fluegel L."/>
            <person name="Davis C.M."/>
            <person name="Simpson J.R."/>
            <person name="Lauterbach L."/>
            <person name="Steele A.D."/>
            <person name="Gui C."/>
            <person name="Meng S."/>
            <person name="Li G."/>
            <person name="Viehrig K."/>
            <person name="Ye F."/>
            <person name="Su P."/>
            <person name="Kiefer A.F."/>
            <person name="Nichols A."/>
            <person name="Cepeda A.J."/>
            <person name="Yan W."/>
            <person name="Fan B."/>
            <person name="Jiang Y."/>
            <person name="Adhikari A."/>
            <person name="Zheng C.-J."/>
            <person name="Schuster L."/>
            <person name="Cowan T.M."/>
            <person name="Smanski M.J."/>
            <person name="Chevrette M.G."/>
            <person name="de Carvalho L.P.S."/>
            <person name="Shen B."/>
        </authorList>
    </citation>
    <scope>NUCLEOTIDE SEQUENCE</scope>
    <source>
        <strain evidence="1">NPDC080035</strain>
    </source>
</reference>
<organism evidence="1">
    <name type="scientific">Leifsonia sp. NPDC080035</name>
    <dbReference type="NCBI Taxonomy" id="3143936"/>
    <lineage>
        <taxon>Bacteria</taxon>
        <taxon>Bacillati</taxon>
        <taxon>Actinomycetota</taxon>
        <taxon>Actinomycetes</taxon>
        <taxon>Micrococcales</taxon>
        <taxon>Microbacteriaceae</taxon>
        <taxon>Leifsonia</taxon>
    </lineage>
</organism>
<dbReference type="Gene3D" id="1.10.510.10">
    <property type="entry name" value="Transferase(Phosphotransferase) domain 1"/>
    <property type="match status" value="1"/>
</dbReference>
<accession>A0AAU7G9N3</accession>
<protein>
    <submittedName>
        <fullName evidence="1">Aminoglycoside phosphotransferase family protein</fullName>
    </submittedName>
</protein>
<dbReference type="Gene3D" id="1.20.1270.240">
    <property type="match status" value="1"/>
</dbReference>
<dbReference type="GO" id="GO:0016773">
    <property type="term" value="F:phosphotransferase activity, alcohol group as acceptor"/>
    <property type="evidence" value="ECO:0007669"/>
    <property type="project" value="InterPro"/>
</dbReference>
<dbReference type="SUPFAM" id="SSF56112">
    <property type="entry name" value="Protein kinase-like (PK-like)"/>
    <property type="match status" value="1"/>
</dbReference>
<dbReference type="RefSeq" id="WP_348786685.1">
    <property type="nucleotide sequence ID" value="NZ_CP157390.1"/>
</dbReference>
<dbReference type="InterPro" id="IPR011009">
    <property type="entry name" value="Kinase-like_dom_sf"/>
</dbReference>
<name>A0AAU7G9N3_9MICO</name>